<evidence type="ECO:0000313" key="1">
    <source>
        <dbReference type="EMBL" id="MEW9571626.1"/>
    </source>
</evidence>
<protein>
    <recommendedName>
        <fullName evidence="3">DUF4157 domain-containing protein</fullName>
    </recommendedName>
</protein>
<name>A0ABV3QER9_9GAMM</name>
<evidence type="ECO:0000313" key="2">
    <source>
        <dbReference type="Proteomes" id="UP001556220"/>
    </source>
</evidence>
<dbReference type="Proteomes" id="UP001556220">
    <property type="component" value="Unassembled WGS sequence"/>
</dbReference>
<dbReference type="RefSeq" id="WP_367853708.1">
    <property type="nucleotide sequence ID" value="NZ_JBFOHK010000002.1"/>
</dbReference>
<dbReference type="EMBL" id="JBFOHK010000002">
    <property type="protein sequence ID" value="MEW9571626.1"/>
    <property type="molecule type" value="Genomic_DNA"/>
</dbReference>
<reference evidence="1 2" key="1">
    <citation type="submission" date="2024-06" db="EMBL/GenBank/DDBJ databases">
        <authorList>
            <person name="Woo H."/>
        </authorList>
    </citation>
    <scope>NUCLEOTIDE SEQUENCE [LARGE SCALE GENOMIC DNA]</scope>
    <source>
        <strain evidence="1 2">Si-c</strain>
    </source>
</reference>
<evidence type="ECO:0008006" key="3">
    <source>
        <dbReference type="Google" id="ProtNLM"/>
    </source>
</evidence>
<keyword evidence="2" id="KW-1185">Reference proteome</keyword>
<comment type="caution">
    <text evidence="1">The sequence shown here is derived from an EMBL/GenBank/DDBJ whole genome shotgun (WGS) entry which is preliminary data.</text>
</comment>
<proteinExistence type="predicted"/>
<accession>A0ABV3QER9</accession>
<sequence>MDILEIFPSVISWVADQQLWARSLGRPLVQEEVKWARSVGVEKLENVRVLEVEDFPRPSSSQLVALMSEYGFLGPDTDGITYGYSILIRRGKSNCRLLSHEFRHVYQYEQYGSIENFLAHYLTQIVEVGYEKSALEIDARKHELQDDNLPNSNR</sequence>
<organism evidence="1 2">
    <name type="scientific">Rhodanobacter lycopersici</name>
    <dbReference type="NCBI Taxonomy" id="3162487"/>
    <lineage>
        <taxon>Bacteria</taxon>
        <taxon>Pseudomonadati</taxon>
        <taxon>Pseudomonadota</taxon>
        <taxon>Gammaproteobacteria</taxon>
        <taxon>Lysobacterales</taxon>
        <taxon>Rhodanobacteraceae</taxon>
        <taxon>Rhodanobacter</taxon>
    </lineage>
</organism>
<gene>
    <name evidence="1" type="ORF">ABQJ54_07675</name>
</gene>